<comment type="caution">
    <text evidence="1">The sequence shown here is derived from an EMBL/GenBank/DDBJ whole genome shotgun (WGS) entry which is preliminary data.</text>
</comment>
<accession>A0A397VT73</accession>
<protein>
    <submittedName>
        <fullName evidence="1">Uncharacterized protein</fullName>
    </submittedName>
</protein>
<sequence>MNEFVDLRFRILFAFYNSCRDCTSRCSCAPASHIRVVPNLGKCYSKTLKEKNATTLETRAAALVPKKCSTLDVIRSDNGKKMKKVHNTRSKDRETIALIQLTTTKEKEAETTPSSAIFSASTTDSTSSDWMEIMEREAETIDLQRQHKVDDNLMKNSTVFDVEGSGNLCNDRSDQSGETISPNLQIVSITRI</sequence>
<gene>
    <name evidence="1" type="ORF">C2G38_2030797</name>
</gene>
<organism evidence="1 2">
    <name type="scientific">Gigaspora rosea</name>
    <dbReference type="NCBI Taxonomy" id="44941"/>
    <lineage>
        <taxon>Eukaryota</taxon>
        <taxon>Fungi</taxon>
        <taxon>Fungi incertae sedis</taxon>
        <taxon>Mucoromycota</taxon>
        <taxon>Glomeromycotina</taxon>
        <taxon>Glomeromycetes</taxon>
        <taxon>Diversisporales</taxon>
        <taxon>Gigasporaceae</taxon>
        <taxon>Gigaspora</taxon>
    </lineage>
</organism>
<evidence type="ECO:0000313" key="2">
    <source>
        <dbReference type="Proteomes" id="UP000266673"/>
    </source>
</evidence>
<evidence type="ECO:0000313" key="1">
    <source>
        <dbReference type="EMBL" id="RIB25760.1"/>
    </source>
</evidence>
<name>A0A397VT73_9GLOM</name>
<keyword evidence="2" id="KW-1185">Reference proteome</keyword>
<dbReference type="EMBL" id="QKWP01000163">
    <property type="protein sequence ID" value="RIB25760.1"/>
    <property type="molecule type" value="Genomic_DNA"/>
</dbReference>
<dbReference type="AlphaFoldDB" id="A0A397VT73"/>
<proteinExistence type="predicted"/>
<dbReference type="Proteomes" id="UP000266673">
    <property type="component" value="Unassembled WGS sequence"/>
</dbReference>
<reference evidence="1 2" key="1">
    <citation type="submission" date="2018-06" db="EMBL/GenBank/DDBJ databases">
        <title>Comparative genomics reveals the genomic features of Rhizophagus irregularis, R. cerebriforme, R. diaphanum and Gigaspora rosea, and their symbiotic lifestyle signature.</title>
        <authorList>
            <person name="Morin E."/>
            <person name="San Clemente H."/>
            <person name="Chen E.C.H."/>
            <person name="De La Providencia I."/>
            <person name="Hainaut M."/>
            <person name="Kuo A."/>
            <person name="Kohler A."/>
            <person name="Murat C."/>
            <person name="Tang N."/>
            <person name="Roy S."/>
            <person name="Loubradou J."/>
            <person name="Henrissat B."/>
            <person name="Grigoriev I.V."/>
            <person name="Corradi N."/>
            <person name="Roux C."/>
            <person name="Martin F.M."/>
        </authorList>
    </citation>
    <scope>NUCLEOTIDE SEQUENCE [LARGE SCALE GENOMIC DNA]</scope>
    <source>
        <strain evidence="1 2">DAOM 194757</strain>
    </source>
</reference>